<evidence type="ECO:0000259" key="12">
    <source>
        <dbReference type="Pfam" id="PF05430"/>
    </source>
</evidence>
<dbReference type="EMBL" id="CP046913">
    <property type="protein sequence ID" value="QGZ62773.1"/>
    <property type="molecule type" value="Genomic_DNA"/>
</dbReference>
<proteinExistence type="inferred from homology"/>
<dbReference type="InterPro" id="IPR008471">
    <property type="entry name" value="MnmC-like_methylTransf"/>
</dbReference>
<evidence type="ECO:0000256" key="7">
    <source>
        <dbReference type="ARBA" id="ARBA00022827"/>
    </source>
</evidence>
<name>A0A7Z2GJB8_9BURK</name>
<dbReference type="GO" id="GO:0004808">
    <property type="term" value="F:tRNA (5-methylaminomethyl-2-thiouridylate)(34)-methyltransferase activity"/>
    <property type="evidence" value="ECO:0007669"/>
    <property type="project" value="UniProtKB-EC"/>
</dbReference>
<comment type="similarity">
    <text evidence="10">In the N-terminal section; belongs to the methyltransferase superfamily. tRNA (mnm(5)s(2)U34)-methyltransferase family.</text>
</comment>
<dbReference type="InterPro" id="IPR036188">
    <property type="entry name" value="FAD/NAD-bd_sf"/>
</dbReference>
<dbReference type="NCBIfam" id="TIGR03197">
    <property type="entry name" value="MnmC_Cterm"/>
    <property type="match status" value="1"/>
</dbReference>
<keyword evidence="14" id="KW-1185">Reference proteome</keyword>
<dbReference type="InterPro" id="IPR017610">
    <property type="entry name" value="tRNA_S-uridine_synth_MnmC_C"/>
</dbReference>
<feature type="region of interest" description="FAD-dependent cmnm(5)s(2)U34 oxidoreductase" evidence="10">
    <location>
        <begin position="271"/>
        <end position="695"/>
    </location>
</feature>
<dbReference type="InterPro" id="IPR029063">
    <property type="entry name" value="SAM-dependent_MTases_sf"/>
</dbReference>
<evidence type="ECO:0000313" key="14">
    <source>
        <dbReference type="Proteomes" id="UP000433577"/>
    </source>
</evidence>
<dbReference type="KEGG" id="pacs:FAZ98_14120"/>
<dbReference type="Gene3D" id="3.40.50.150">
    <property type="entry name" value="Vaccinia Virus protein VP39"/>
    <property type="match status" value="1"/>
</dbReference>
<dbReference type="Proteomes" id="UP000433577">
    <property type="component" value="Chromosome 1"/>
</dbReference>
<protein>
    <recommendedName>
        <fullName evidence="10">tRNA 5-methylaminomethyl-2-thiouridine biosynthesis bifunctional protein MnmC</fullName>
        <shortName evidence="10">tRNA mnm(5)s(2)U biosynthesis bifunctional protein</shortName>
    </recommendedName>
    <domain>
        <recommendedName>
            <fullName evidence="10">tRNA (mnm(5)s(2)U34)-methyltransferase</fullName>
            <ecNumber evidence="10">2.1.1.61</ecNumber>
        </recommendedName>
    </domain>
    <domain>
        <recommendedName>
            <fullName evidence="10">FAD-dependent cmnm(5)s(2)U34 oxidoreductase</fullName>
            <ecNumber evidence="10">1.5.-.-</ecNumber>
        </recommendedName>
    </domain>
</protein>
<feature type="region of interest" description="tRNA (mnm(5)s(2)U34)-methyltransferase" evidence="10">
    <location>
        <begin position="1"/>
        <end position="247"/>
    </location>
</feature>
<organism evidence="13 14">
    <name type="scientific">Paraburkholderia acidisoli</name>
    <dbReference type="NCBI Taxonomy" id="2571748"/>
    <lineage>
        <taxon>Bacteria</taxon>
        <taxon>Pseudomonadati</taxon>
        <taxon>Pseudomonadota</taxon>
        <taxon>Betaproteobacteria</taxon>
        <taxon>Burkholderiales</taxon>
        <taxon>Burkholderiaceae</taxon>
        <taxon>Paraburkholderia</taxon>
    </lineage>
</organism>
<dbReference type="Gene3D" id="3.30.9.10">
    <property type="entry name" value="D-Amino Acid Oxidase, subunit A, domain 2"/>
    <property type="match status" value="1"/>
</dbReference>
<evidence type="ECO:0000256" key="1">
    <source>
        <dbReference type="ARBA" id="ARBA00022490"/>
    </source>
</evidence>
<dbReference type="Pfam" id="PF05430">
    <property type="entry name" value="Methyltransf_30"/>
    <property type="match status" value="1"/>
</dbReference>
<dbReference type="GO" id="GO:0050660">
    <property type="term" value="F:flavin adenine dinucleotide binding"/>
    <property type="evidence" value="ECO:0007669"/>
    <property type="project" value="UniProtKB-UniRule"/>
</dbReference>
<dbReference type="EC" id="1.5.-.-" evidence="10"/>
<feature type="domain" description="MnmC-like methyltransferase" evidence="12">
    <location>
        <begin position="129"/>
        <end position="244"/>
    </location>
</feature>
<dbReference type="AlphaFoldDB" id="A0A7Z2GJB8"/>
<dbReference type="GO" id="GO:0002097">
    <property type="term" value="P:tRNA wobble base modification"/>
    <property type="evidence" value="ECO:0007669"/>
    <property type="project" value="UniProtKB-UniRule"/>
</dbReference>
<dbReference type="PANTHER" id="PTHR13847">
    <property type="entry name" value="SARCOSINE DEHYDROGENASE-RELATED"/>
    <property type="match status" value="1"/>
</dbReference>
<evidence type="ECO:0000259" key="11">
    <source>
        <dbReference type="Pfam" id="PF01266"/>
    </source>
</evidence>
<evidence type="ECO:0000256" key="10">
    <source>
        <dbReference type="HAMAP-Rule" id="MF_01102"/>
    </source>
</evidence>
<dbReference type="NCBIfam" id="NF033855">
    <property type="entry name" value="tRNA_MNMC2"/>
    <property type="match status" value="1"/>
</dbReference>
<comment type="subcellular location">
    <subcellularLocation>
        <location evidence="10">Cytoplasm</location>
    </subcellularLocation>
</comment>
<dbReference type="InterPro" id="IPR047785">
    <property type="entry name" value="tRNA_MNMC2"/>
</dbReference>
<comment type="function">
    <text evidence="10">Catalyzes the last two steps in the biosynthesis of 5-methylaminomethyl-2-thiouridine (mnm(5)s(2)U) at the wobble position (U34) in tRNA. Catalyzes the FAD-dependent demodification of cmnm(5)s(2)U34 to nm(5)s(2)U34, followed by the transfer of a methyl group from S-adenosyl-L-methionine to nm(5)s(2)U34, to form mnm(5)s(2)U34.</text>
</comment>
<keyword evidence="3 10" id="KW-0285">Flavoprotein</keyword>
<evidence type="ECO:0000256" key="9">
    <source>
        <dbReference type="ARBA" id="ARBA00023268"/>
    </source>
</evidence>
<dbReference type="OrthoDB" id="9786494at2"/>
<dbReference type="PANTHER" id="PTHR13847:SF283">
    <property type="entry name" value="TRNA 5-METHYLAMINOMETHYL-2-THIOURIDINE BIOSYNTHESIS BIFUNCTIONAL PROTEIN MNMC"/>
    <property type="match status" value="1"/>
</dbReference>
<keyword evidence="7 10" id="KW-0274">FAD</keyword>
<keyword evidence="6 10" id="KW-0819">tRNA processing</keyword>
<evidence type="ECO:0000256" key="5">
    <source>
        <dbReference type="ARBA" id="ARBA00022691"/>
    </source>
</evidence>
<keyword evidence="5 10" id="KW-0949">S-adenosyl-L-methionine</keyword>
<evidence type="ECO:0000256" key="8">
    <source>
        <dbReference type="ARBA" id="ARBA00023002"/>
    </source>
</evidence>
<dbReference type="GO" id="GO:0032259">
    <property type="term" value="P:methylation"/>
    <property type="evidence" value="ECO:0007669"/>
    <property type="project" value="UniProtKB-KW"/>
</dbReference>
<dbReference type="GO" id="GO:0016645">
    <property type="term" value="F:oxidoreductase activity, acting on the CH-NH group of donors"/>
    <property type="evidence" value="ECO:0007669"/>
    <property type="project" value="InterPro"/>
</dbReference>
<comment type="catalytic activity">
    <reaction evidence="10">
        <text>5-aminomethyl-2-thiouridine(34) in tRNA + S-adenosyl-L-methionine = 5-methylaminomethyl-2-thiouridine(34) in tRNA + S-adenosyl-L-homocysteine + H(+)</text>
        <dbReference type="Rhea" id="RHEA:19569"/>
        <dbReference type="Rhea" id="RHEA-COMP:10195"/>
        <dbReference type="Rhea" id="RHEA-COMP:10197"/>
        <dbReference type="ChEBI" id="CHEBI:15378"/>
        <dbReference type="ChEBI" id="CHEBI:57856"/>
        <dbReference type="ChEBI" id="CHEBI:59789"/>
        <dbReference type="ChEBI" id="CHEBI:74454"/>
        <dbReference type="ChEBI" id="CHEBI:74455"/>
        <dbReference type="EC" id="2.1.1.61"/>
    </reaction>
</comment>
<dbReference type="GO" id="GO:0005737">
    <property type="term" value="C:cytoplasm"/>
    <property type="evidence" value="ECO:0007669"/>
    <property type="project" value="UniProtKB-SubCell"/>
</dbReference>
<reference evidence="13 14" key="1">
    <citation type="submission" date="2019-12" db="EMBL/GenBank/DDBJ databases">
        <title>Paraburkholderia acidiphila 7Q-K02 sp. nov and Paraburkholderia acidisoli DHF22 sp. nov., two strains isolated from forest soil.</title>
        <authorList>
            <person name="Gao Z."/>
            <person name="Qiu L."/>
        </authorList>
    </citation>
    <scope>NUCLEOTIDE SEQUENCE [LARGE SCALE GENOMIC DNA]</scope>
    <source>
        <strain evidence="13 14">DHF22</strain>
    </source>
</reference>
<gene>
    <name evidence="10 13" type="primary">mnmC</name>
    <name evidence="13" type="ORF">FAZ98_14120</name>
</gene>
<accession>A0A7Z2GJB8</accession>
<dbReference type="Gene3D" id="3.50.50.60">
    <property type="entry name" value="FAD/NAD(P)-binding domain"/>
    <property type="match status" value="1"/>
</dbReference>
<feature type="domain" description="FAD dependent oxidoreductase" evidence="11">
    <location>
        <begin position="268"/>
        <end position="663"/>
    </location>
</feature>
<dbReference type="Pfam" id="PF01266">
    <property type="entry name" value="DAO"/>
    <property type="match status" value="1"/>
</dbReference>
<keyword evidence="4 10" id="KW-0808">Transferase</keyword>
<evidence type="ECO:0000256" key="6">
    <source>
        <dbReference type="ARBA" id="ARBA00022694"/>
    </source>
</evidence>
<evidence type="ECO:0000256" key="2">
    <source>
        <dbReference type="ARBA" id="ARBA00022603"/>
    </source>
</evidence>
<evidence type="ECO:0000313" key="13">
    <source>
        <dbReference type="EMBL" id="QGZ62773.1"/>
    </source>
</evidence>
<comment type="cofactor">
    <cofactor evidence="10">
        <name>FAD</name>
        <dbReference type="ChEBI" id="CHEBI:57692"/>
    </cofactor>
</comment>
<sequence length="695" mass="75157">MTATLIPATLAFRDDGMPFSPHYDDVYHGMSGAFTQAEDVFLRGNELPQRWQNRRVFTVVETGFGLGVNFLATWAAWRDDPARCERLHFVSVEKHPFSRDDLRAALGAVVGKDVGAGVDESGHSKALPLAQALVDAWPMLVPGVHRLEFEGGRVTLTLAFGDAIDLFPKLWMRADAIYLDGFAPAKNPELWSLPIFKALARIAGEGATFATWSSAGDVKRALEQCGFEYRKVAGTSGKWAMLVGRFAPRWRVRRHEPPLPLALRERHAVVVGAGLAGCALVERLAARGWKVTLVERNDAPAREASGNPAGVFHPLIARDDNSASRITRAGFLYARQRWAALEAAGHAPVRSNAGLLHLATDDESRAVAAALASSGRAPDAALRYPKEFVTPVSREEAESIAGVALAHGGWFYPLGGAIDPASLCRAQLDYATALPGAQVEMRFGVRIARIEREKNGDTASDWQLFDDAGQRVAQAGVVIFANAQDASRLAALDHAPTRIVRGQLTLVDASPLDGLRVPVIGEGYAVPLPQEVTLVGATYEVDDTGTDLRAAGHAENIERVAQMLPELAAVPAGAQRDGDRGEAPCDEHRVAQYAGRVAFRCVTSDRMPMLGQLGDEAAARRDAQRLAGAWPLDLPRAHGLYGAYAFGSRGLVWASLGAELIAAQLEGEPWPLEHELADHLDPARFLQRALRQRDV</sequence>
<dbReference type="InterPro" id="IPR023032">
    <property type="entry name" value="tRNA_MAMT_biosynth_bifunc_MnmC"/>
</dbReference>
<dbReference type="SUPFAM" id="SSF51905">
    <property type="entry name" value="FAD/NAD(P)-binding domain"/>
    <property type="match status" value="1"/>
</dbReference>
<dbReference type="SUPFAM" id="SSF54373">
    <property type="entry name" value="FAD-linked reductases, C-terminal domain"/>
    <property type="match status" value="1"/>
</dbReference>
<comment type="similarity">
    <text evidence="10">In the C-terminal section; belongs to the DAO family.</text>
</comment>
<evidence type="ECO:0000256" key="3">
    <source>
        <dbReference type="ARBA" id="ARBA00022630"/>
    </source>
</evidence>
<keyword evidence="1 10" id="KW-0963">Cytoplasm</keyword>
<dbReference type="EC" id="2.1.1.61" evidence="10"/>
<dbReference type="HAMAP" id="MF_01102">
    <property type="entry name" value="MnmC"/>
    <property type="match status" value="1"/>
</dbReference>
<dbReference type="NCBIfam" id="NF002483">
    <property type="entry name" value="PRK01747.1-4"/>
    <property type="match status" value="1"/>
</dbReference>
<keyword evidence="8 10" id="KW-0560">Oxidoreductase</keyword>
<dbReference type="InterPro" id="IPR006076">
    <property type="entry name" value="FAD-dep_OxRdtase"/>
</dbReference>
<dbReference type="RefSeq" id="WP_158951772.1">
    <property type="nucleotide sequence ID" value="NZ_CP046913.1"/>
</dbReference>
<evidence type="ECO:0000256" key="4">
    <source>
        <dbReference type="ARBA" id="ARBA00022679"/>
    </source>
</evidence>
<dbReference type="NCBIfam" id="NF002481">
    <property type="entry name" value="PRK01747.1-2"/>
    <property type="match status" value="1"/>
</dbReference>
<keyword evidence="9 10" id="KW-0511">Multifunctional enzyme</keyword>
<keyword evidence="2 10" id="KW-0489">Methyltransferase</keyword>